<dbReference type="EC" id="4.3.2.9" evidence="1"/>
<accession>A0AAN6PMZ3</accession>
<evidence type="ECO:0000259" key="6">
    <source>
        <dbReference type="Pfam" id="PF06094"/>
    </source>
</evidence>
<dbReference type="InterPro" id="IPR036568">
    <property type="entry name" value="GGCT-like_sf"/>
</dbReference>
<feature type="compositionally biased region" description="Basic and acidic residues" evidence="5">
    <location>
        <begin position="323"/>
        <end position="391"/>
    </location>
</feature>
<evidence type="ECO:0000313" key="7">
    <source>
        <dbReference type="EMBL" id="KAK4043961.1"/>
    </source>
</evidence>
<feature type="binding site" evidence="4">
    <location>
        <begin position="29"/>
        <end position="34"/>
    </location>
    <ligand>
        <name>substrate</name>
    </ligand>
</feature>
<keyword evidence="2" id="KW-0456">Lyase</keyword>
<dbReference type="InterPro" id="IPR013024">
    <property type="entry name" value="GGCT-like"/>
</dbReference>
<evidence type="ECO:0000256" key="4">
    <source>
        <dbReference type="PIRSR" id="PIRSR617939-2"/>
    </source>
</evidence>
<dbReference type="PANTHER" id="PTHR12935:SF0">
    <property type="entry name" value="GAMMA-GLUTAMYLCYCLOTRANSFERASE"/>
    <property type="match status" value="1"/>
</dbReference>
<dbReference type="InterPro" id="IPR009288">
    <property type="entry name" value="AIG2-like_dom"/>
</dbReference>
<name>A0AAN6PMZ3_9PEZI</name>
<evidence type="ECO:0000256" key="3">
    <source>
        <dbReference type="PIRSR" id="PIRSR617939-1"/>
    </source>
</evidence>
<organism evidence="7 8">
    <name type="scientific">Parachaetomium inaequale</name>
    <dbReference type="NCBI Taxonomy" id="2588326"/>
    <lineage>
        <taxon>Eukaryota</taxon>
        <taxon>Fungi</taxon>
        <taxon>Dikarya</taxon>
        <taxon>Ascomycota</taxon>
        <taxon>Pezizomycotina</taxon>
        <taxon>Sordariomycetes</taxon>
        <taxon>Sordariomycetidae</taxon>
        <taxon>Sordariales</taxon>
        <taxon>Chaetomiaceae</taxon>
        <taxon>Parachaetomium</taxon>
    </lineage>
</organism>
<dbReference type="InterPro" id="IPR017939">
    <property type="entry name" value="G-Glutamylcylcotransferase"/>
</dbReference>
<feature type="compositionally biased region" description="Polar residues" evidence="5">
    <location>
        <begin position="484"/>
        <end position="495"/>
    </location>
</feature>
<dbReference type="AlphaFoldDB" id="A0AAN6PMZ3"/>
<feature type="compositionally biased region" description="Basic and acidic residues" evidence="5">
    <location>
        <begin position="243"/>
        <end position="253"/>
    </location>
</feature>
<dbReference type="SUPFAM" id="SSF110857">
    <property type="entry name" value="Gamma-glutamyl cyclotransferase-like"/>
    <property type="match status" value="1"/>
</dbReference>
<feature type="compositionally biased region" description="Pro residues" evidence="5">
    <location>
        <begin position="1"/>
        <end position="10"/>
    </location>
</feature>
<protein>
    <recommendedName>
        <fullName evidence="1">gamma-glutamylcyclotransferase</fullName>
        <ecNumber evidence="1">4.3.2.9</ecNumber>
    </recommendedName>
</protein>
<feature type="active site" description="Proton acceptor" evidence="3">
    <location>
        <position position="99"/>
    </location>
</feature>
<feature type="compositionally biased region" description="Low complexity" evidence="5">
    <location>
        <begin position="469"/>
        <end position="479"/>
    </location>
</feature>
<evidence type="ECO:0000256" key="1">
    <source>
        <dbReference type="ARBA" id="ARBA00012346"/>
    </source>
</evidence>
<evidence type="ECO:0000256" key="2">
    <source>
        <dbReference type="ARBA" id="ARBA00023239"/>
    </source>
</evidence>
<dbReference type="PANTHER" id="PTHR12935">
    <property type="entry name" value="GAMMA-GLUTAMYLCYCLOTRANSFERASE"/>
    <property type="match status" value="1"/>
</dbReference>
<keyword evidence="8" id="KW-1185">Reference proteome</keyword>
<comment type="caution">
    <text evidence="7">The sequence shown here is derived from an EMBL/GenBank/DDBJ whole genome shotgun (WGS) entry which is preliminary data.</text>
</comment>
<proteinExistence type="predicted"/>
<dbReference type="Gene3D" id="3.10.490.10">
    <property type="entry name" value="Gamma-glutamyl cyclotransferase-like"/>
    <property type="match status" value="1"/>
</dbReference>
<dbReference type="Proteomes" id="UP001303115">
    <property type="component" value="Unassembled WGS sequence"/>
</dbReference>
<evidence type="ECO:0000313" key="8">
    <source>
        <dbReference type="Proteomes" id="UP001303115"/>
    </source>
</evidence>
<evidence type="ECO:0000256" key="5">
    <source>
        <dbReference type="SAM" id="MobiDB-lite"/>
    </source>
</evidence>
<feature type="domain" description="Gamma-glutamylcyclotransferase AIG2-like" evidence="6">
    <location>
        <begin position="29"/>
        <end position="113"/>
    </location>
</feature>
<dbReference type="Pfam" id="PF06094">
    <property type="entry name" value="GGACT"/>
    <property type="match status" value="1"/>
</dbReference>
<dbReference type="CDD" id="cd06661">
    <property type="entry name" value="GGCT_like"/>
    <property type="match status" value="1"/>
</dbReference>
<dbReference type="GO" id="GO:0003839">
    <property type="term" value="F:gamma-glutamylcyclotransferase activity"/>
    <property type="evidence" value="ECO:0007669"/>
    <property type="project" value="UniProtKB-EC"/>
</dbReference>
<dbReference type="EMBL" id="MU854322">
    <property type="protein sequence ID" value="KAK4043961.1"/>
    <property type="molecule type" value="Genomic_DNA"/>
</dbReference>
<feature type="region of interest" description="Disordered" evidence="5">
    <location>
        <begin position="229"/>
        <end position="495"/>
    </location>
</feature>
<feature type="region of interest" description="Disordered" evidence="5">
    <location>
        <begin position="1"/>
        <end position="21"/>
    </location>
</feature>
<sequence length="495" mass="54297">MATTNPPPPAQRSRQRTQQPPPDTARILYFAYGSNLHVAQMAKRCPESLFMGKATLPGYRWQINQRGVANVVEAGPNFCVKGLVYAVTPKDRRALDKSEGVAKELYLPLMLSIEFEANDVLANSASSELARRLEERYRDVEDPDLSRRDRHFRGNSETMRKVTALVYVSENFKNPGPPRAEYILRMKRGAADAKALGVSRTFLNEAIIPILNNAPSASNTLSEYTWVKAGSNSQPTPQPSDRTPSRRRADPGGRPEAVTIEPRPSRPGRAGGPSNPISLPTRSQPAVIPVQAINRRRDGARVVTVEPTRAPPPPSRAVPMDRLALEAAEREQAQLEQARERYERRRAREEPLPAARESVRERRARDGGDREAGREQEDEREPARVEPERPSAPRSPRKANNGNGNGNGNGNAEREPERQSARKTNNGGNGGGSEQPERPTTARKANNGNGSGNGNTEGEPRRPNARKVATTTTAGDTTALPSRPRQQAGNDGAQT</sequence>
<feature type="compositionally biased region" description="Polar residues" evidence="5">
    <location>
        <begin position="230"/>
        <end position="242"/>
    </location>
</feature>
<reference evidence="8" key="1">
    <citation type="journal article" date="2023" name="Mol. Phylogenet. Evol.">
        <title>Genome-scale phylogeny and comparative genomics of the fungal order Sordariales.</title>
        <authorList>
            <person name="Hensen N."/>
            <person name="Bonometti L."/>
            <person name="Westerberg I."/>
            <person name="Brannstrom I.O."/>
            <person name="Guillou S."/>
            <person name="Cros-Aarteil S."/>
            <person name="Calhoun S."/>
            <person name="Haridas S."/>
            <person name="Kuo A."/>
            <person name="Mondo S."/>
            <person name="Pangilinan J."/>
            <person name="Riley R."/>
            <person name="LaButti K."/>
            <person name="Andreopoulos B."/>
            <person name="Lipzen A."/>
            <person name="Chen C."/>
            <person name="Yan M."/>
            <person name="Daum C."/>
            <person name="Ng V."/>
            <person name="Clum A."/>
            <person name="Steindorff A."/>
            <person name="Ohm R.A."/>
            <person name="Martin F."/>
            <person name="Silar P."/>
            <person name="Natvig D.O."/>
            <person name="Lalanne C."/>
            <person name="Gautier V."/>
            <person name="Ament-Velasquez S.L."/>
            <person name="Kruys A."/>
            <person name="Hutchinson M.I."/>
            <person name="Powell A.J."/>
            <person name="Barry K."/>
            <person name="Miller A.N."/>
            <person name="Grigoriev I.V."/>
            <person name="Debuchy R."/>
            <person name="Gladieux P."/>
            <person name="Hiltunen Thoren M."/>
            <person name="Johannesson H."/>
        </authorList>
    </citation>
    <scope>NUCLEOTIDE SEQUENCE [LARGE SCALE GENOMIC DNA]</scope>
    <source>
        <strain evidence="8">CBS 284.82</strain>
    </source>
</reference>
<gene>
    <name evidence="7" type="ORF">C8A01DRAFT_31834</name>
</gene>